<keyword evidence="1" id="KW-0175">Coiled coil</keyword>
<sequence length="387" mass="44702">MPIASIALMPSPSGGNKNLLERLWHEIEQQVKEKLNLTKQDLEINSISYQEYSRLNKQALEVSLLRKLIEILTSGAENKSQDIDKVLEILQQQEDQLSLNLRQVRKRIDPDLGKVQDLLKIIEKSPVELDYERINAVLNSLVGKFTLASKPSQEQAEDLLEELRQIIVDNPHNINTSRIGTLINVLQLLKWIAATEYSKPFEYEFKTEFDSARKHKAIELLVEQSLKLLKAIIKNSDDALNSIRLGIEKQWIAEVLLYGFNSKDLAVVELALEIDWNKFNKWRNHSVSDGMVKVRWGNQPIEISKITSRFNNVLESNDLSAGWRVAYRSDIDEEEANEINQILGFRNSPVNWEQQGLEAQEETMRVQDLSELDISLNFKPRKRKRYS</sequence>
<feature type="coiled-coil region" evidence="1">
    <location>
        <begin position="76"/>
        <end position="107"/>
    </location>
</feature>
<reference evidence="2" key="1">
    <citation type="submission" date="2020-05" db="EMBL/GenBank/DDBJ databases">
        <authorList>
            <person name="Zhu T."/>
            <person name="Keshari N."/>
            <person name="Lu X."/>
        </authorList>
    </citation>
    <scope>NUCLEOTIDE SEQUENCE</scope>
    <source>
        <strain evidence="2">NK1-12</strain>
    </source>
</reference>
<proteinExistence type="predicted"/>
<gene>
    <name evidence="2" type="ORF">HJG54_10000</name>
</gene>
<dbReference type="EMBL" id="CP053586">
    <property type="protein sequence ID" value="WNZ23154.1"/>
    <property type="molecule type" value="Genomic_DNA"/>
</dbReference>
<dbReference type="RefSeq" id="WP_316434752.1">
    <property type="nucleotide sequence ID" value="NZ_CP053586.1"/>
</dbReference>
<organism evidence="2">
    <name type="scientific">Leptolyngbya sp. NK1-12</name>
    <dbReference type="NCBI Taxonomy" id="2547451"/>
    <lineage>
        <taxon>Bacteria</taxon>
        <taxon>Bacillati</taxon>
        <taxon>Cyanobacteriota</taxon>
        <taxon>Cyanophyceae</taxon>
        <taxon>Leptolyngbyales</taxon>
        <taxon>Leptolyngbyaceae</taxon>
        <taxon>Leptolyngbya group</taxon>
        <taxon>Leptolyngbya</taxon>
    </lineage>
</organism>
<dbReference type="AlphaFoldDB" id="A0AA96WDJ8"/>
<evidence type="ECO:0000256" key="1">
    <source>
        <dbReference type="SAM" id="Coils"/>
    </source>
</evidence>
<evidence type="ECO:0000313" key="2">
    <source>
        <dbReference type="EMBL" id="WNZ23154.1"/>
    </source>
</evidence>
<protein>
    <submittedName>
        <fullName evidence="2">Uncharacterized protein</fullName>
    </submittedName>
</protein>
<name>A0AA96WDJ8_9CYAN</name>
<accession>A0AA96WDJ8</accession>